<dbReference type="Proteomes" id="UP001345691">
    <property type="component" value="Unassembled WGS sequence"/>
</dbReference>
<sequence length="100" mass="11965">MDNAPEERSHFEPSYDLKRLKQAHWKEDKVVHQQTRWEVMEVRTKGEYTWEYYIRLLGVTAKPVYKWVEQGEDLGKSTMGKNNPRYKPPQPTKAEPDKTK</sequence>
<dbReference type="EMBL" id="JAVRRF010000004">
    <property type="protein sequence ID" value="KAK5066196.1"/>
    <property type="molecule type" value="Genomic_DNA"/>
</dbReference>
<feature type="region of interest" description="Disordered" evidence="1">
    <location>
        <begin position="73"/>
        <end position="100"/>
    </location>
</feature>
<protein>
    <recommendedName>
        <fullName evidence="4">Chromo domain-containing protein</fullName>
    </recommendedName>
</protein>
<accession>A0ABR0JLQ3</accession>
<gene>
    <name evidence="2" type="ORF">LTR69_002714</name>
</gene>
<evidence type="ECO:0000313" key="3">
    <source>
        <dbReference type="Proteomes" id="UP001345691"/>
    </source>
</evidence>
<proteinExistence type="predicted"/>
<evidence type="ECO:0008006" key="4">
    <source>
        <dbReference type="Google" id="ProtNLM"/>
    </source>
</evidence>
<evidence type="ECO:0000256" key="1">
    <source>
        <dbReference type="SAM" id="MobiDB-lite"/>
    </source>
</evidence>
<comment type="caution">
    <text evidence="2">The sequence shown here is derived from an EMBL/GenBank/DDBJ whole genome shotgun (WGS) entry which is preliminary data.</text>
</comment>
<evidence type="ECO:0000313" key="2">
    <source>
        <dbReference type="EMBL" id="KAK5066196.1"/>
    </source>
</evidence>
<name>A0ABR0JLQ3_9EURO</name>
<organism evidence="2 3">
    <name type="scientific">Exophiala sideris</name>
    <dbReference type="NCBI Taxonomy" id="1016849"/>
    <lineage>
        <taxon>Eukaryota</taxon>
        <taxon>Fungi</taxon>
        <taxon>Dikarya</taxon>
        <taxon>Ascomycota</taxon>
        <taxon>Pezizomycotina</taxon>
        <taxon>Eurotiomycetes</taxon>
        <taxon>Chaetothyriomycetidae</taxon>
        <taxon>Chaetothyriales</taxon>
        <taxon>Herpotrichiellaceae</taxon>
        <taxon>Exophiala</taxon>
    </lineage>
</organism>
<reference evidence="2 3" key="1">
    <citation type="submission" date="2023-08" db="EMBL/GenBank/DDBJ databases">
        <title>Black Yeasts Isolated from many extreme environments.</title>
        <authorList>
            <person name="Coleine C."/>
            <person name="Stajich J.E."/>
            <person name="Selbmann L."/>
        </authorList>
    </citation>
    <scope>NUCLEOTIDE SEQUENCE [LARGE SCALE GENOMIC DNA]</scope>
    <source>
        <strain evidence="2 3">CCFEE 6328</strain>
    </source>
</reference>
<keyword evidence="3" id="KW-1185">Reference proteome</keyword>